<evidence type="ECO:0000313" key="2">
    <source>
        <dbReference type="Proteomes" id="UP000222426"/>
    </source>
</evidence>
<proteinExistence type="predicted"/>
<dbReference type="EMBL" id="KY092479">
    <property type="protein sequence ID" value="APD18495.1"/>
    <property type="molecule type" value="Genomic_DNA"/>
</dbReference>
<protein>
    <submittedName>
        <fullName evidence="1">Minor tail protein</fullName>
    </submittedName>
</protein>
<keyword evidence="2" id="KW-1185">Reference proteome</keyword>
<reference evidence="1 2" key="1">
    <citation type="submission" date="2016-11" db="EMBL/GenBank/DDBJ databases">
        <authorList>
            <person name="Meyer C.L."/>
            <person name="Nguyen V."/>
            <person name="Scott S.R."/>
            <person name="Nayek S."/>
            <person name="Syed N."/>
            <person name="Wagner P.E."/>
            <person name="Bhuiyan S."/>
            <person name="Layton S.R."/>
            <person name="Donegan-Quick R."/>
            <person name="Kim T."/>
            <person name="Visi D.K."/>
            <person name="Allen M.S."/>
            <person name="Hughes L.E."/>
            <person name="Garlena R.A."/>
            <person name="Russell D.A."/>
            <person name="Pope W.H."/>
            <person name="Jacobs-Sera D."/>
            <person name="Hendrix R.W."/>
            <person name="Hatfull G.F."/>
        </authorList>
    </citation>
    <scope>NUCLEOTIDE SEQUENCE [LARGE SCALE GENOMIC DNA]</scope>
</reference>
<gene>
    <name evidence="1" type="ORF">SEA_IDIDSUMTINWONG_19</name>
</gene>
<accession>A0A1J0MBV9</accession>
<name>A0A1J0MBV9_9CAUD</name>
<dbReference type="Proteomes" id="UP000222426">
    <property type="component" value="Segment"/>
</dbReference>
<organism evidence="1 2">
    <name type="scientific">Streptomyces phage Ididsumtinwong</name>
    <dbReference type="NCBI Taxonomy" id="1920308"/>
    <lineage>
        <taxon>Viruses</taxon>
        <taxon>Duplodnaviria</taxon>
        <taxon>Heunggongvirae</taxon>
        <taxon>Uroviricota</taxon>
        <taxon>Caudoviricetes</taxon>
        <taxon>Austintatiousvirus</taxon>
        <taxon>Austintatiousvirus ididsumtinwong</taxon>
    </lineage>
</organism>
<evidence type="ECO:0000313" key="1">
    <source>
        <dbReference type="EMBL" id="APD18495.1"/>
    </source>
</evidence>
<sequence>MSGLYRVVLCDLRSDQVLDILPAQGLKLDDYIGKTGGAQFSIPVTDATMARRAREAVIPARTAVWIERAGEVWWGGIVWTREITPPSRGRPGALAVQAATFDSYLAHRLLSAGWTGTGVDQFDIARQIVDWVQSTDGGDIGIELDWSQTSGVLRDRTYSRYDLPVVRDVLDQLAGTENGFEWRIRTYRDTDGRRVKGLQLGYPIIRSSRTELVLSSPGPVIDYRLPEDGTARATHWHSRGASINRNQTEPSYPLMSAPVSVDGAVTPGGWPRLDGTSDYTSVEKQATLDAHARADLARAWTTTQVPTVSVRLDGSGISPGLLGSTIRLRIRDEWHPEGLDARYRLIGLATTPAERGRPETADLLLEPNAAPATLTA</sequence>